<dbReference type="EMBL" id="BOMQ01000092">
    <property type="protein sequence ID" value="GIE53985.1"/>
    <property type="molecule type" value="Genomic_DNA"/>
</dbReference>
<dbReference type="InterPro" id="IPR051211">
    <property type="entry name" value="PG_lysyltransferase"/>
</dbReference>
<feature type="transmembrane region" description="Helical" evidence="6">
    <location>
        <begin position="144"/>
        <end position="165"/>
    </location>
</feature>
<dbReference type="RefSeq" id="WP_203776461.1">
    <property type="nucleotide sequence ID" value="NZ_BOMQ01000092.1"/>
</dbReference>
<evidence type="ECO:0000256" key="1">
    <source>
        <dbReference type="ARBA" id="ARBA00004651"/>
    </source>
</evidence>
<reference evidence="8" key="1">
    <citation type="submission" date="2021-01" db="EMBL/GenBank/DDBJ databases">
        <title>Whole genome shotgun sequence of Actinoplanes nipponensis NBRC 14063.</title>
        <authorList>
            <person name="Komaki H."/>
            <person name="Tamura T."/>
        </authorList>
    </citation>
    <scope>NUCLEOTIDE SEQUENCE</scope>
    <source>
        <strain evidence="8">NBRC 14063</strain>
    </source>
</reference>
<dbReference type="PANTHER" id="PTHR34697">
    <property type="entry name" value="PHOSPHATIDYLGLYCEROL LYSYLTRANSFERASE"/>
    <property type="match status" value="1"/>
</dbReference>
<comment type="subcellular location">
    <subcellularLocation>
        <location evidence="1">Cell membrane</location>
        <topology evidence="1">Multi-pass membrane protein</topology>
    </subcellularLocation>
</comment>
<evidence type="ECO:0000313" key="9">
    <source>
        <dbReference type="Proteomes" id="UP000647172"/>
    </source>
</evidence>
<dbReference type="Pfam" id="PF09924">
    <property type="entry name" value="LPG_synthase_C"/>
    <property type="match status" value="1"/>
</dbReference>
<feature type="transmembrane region" description="Helical" evidence="6">
    <location>
        <begin position="57"/>
        <end position="78"/>
    </location>
</feature>
<dbReference type="GO" id="GO:0016755">
    <property type="term" value="F:aminoacyltransferase activity"/>
    <property type="evidence" value="ECO:0007669"/>
    <property type="project" value="TreeGrafter"/>
</dbReference>
<evidence type="ECO:0000259" key="7">
    <source>
        <dbReference type="Pfam" id="PF09924"/>
    </source>
</evidence>
<keyword evidence="5 6" id="KW-0472">Membrane</keyword>
<comment type="caution">
    <text evidence="8">The sequence shown here is derived from an EMBL/GenBank/DDBJ whole genome shotgun (WGS) entry which is preliminary data.</text>
</comment>
<feature type="transmembrane region" description="Helical" evidence="6">
    <location>
        <begin position="25"/>
        <end position="45"/>
    </location>
</feature>
<keyword evidence="9" id="KW-1185">Reference proteome</keyword>
<evidence type="ECO:0000256" key="3">
    <source>
        <dbReference type="ARBA" id="ARBA00022692"/>
    </source>
</evidence>
<dbReference type="GO" id="GO:0055091">
    <property type="term" value="P:phospholipid homeostasis"/>
    <property type="evidence" value="ECO:0007669"/>
    <property type="project" value="TreeGrafter"/>
</dbReference>
<dbReference type="InterPro" id="IPR024320">
    <property type="entry name" value="LPG_synthase_C"/>
</dbReference>
<evidence type="ECO:0000256" key="2">
    <source>
        <dbReference type="ARBA" id="ARBA00022475"/>
    </source>
</evidence>
<feature type="transmembrane region" description="Helical" evidence="6">
    <location>
        <begin position="114"/>
        <end position="132"/>
    </location>
</feature>
<name>A0A919JRG0_9ACTN</name>
<keyword evidence="4 6" id="KW-1133">Transmembrane helix</keyword>
<organism evidence="8 9">
    <name type="scientific">Actinoplanes nipponensis</name>
    <dbReference type="NCBI Taxonomy" id="135950"/>
    <lineage>
        <taxon>Bacteria</taxon>
        <taxon>Bacillati</taxon>
        <taxon>Actinomycetota</taxon>
        <taxon>Actinomycetes</taxon>
        <taxon>Micromonosporales</taxon>
        <taxon>Micromonosporaceae</taxon>
        <taxon>Actinoplanes</taxon>
    </lineage>
</organism>
<evidence type="ECO:0000256" key="5">
    <source>
        <dbReference type="ARBA" id="ARBA00023136"/>
    </source>
</evidence>
<feature type="transmembrane region" description="Helical" evidence="6">
    <location>
        <begin position="90"/>
        <end position="108"/>
    </location>
</feature>
<keyword evidence="3 6" id="KW-0812">Transmembrane</keyword>
<accession>A0A919JRG0</accession>
<feature type="transmembrane region" description="Helical" evidence="6">
    <location>
        <begin position="204"/>
        <end position="225"/>
    </location>
</feature>
<feature type="domain" description="Phosphatidylglycerol lysyltransferase C-terminal" evidence="7">
    <location>
        <begin position="244"/>
        <end position="542"/>
    </location>
</feature>
<dbReference type="Proteomes" id="UP000647172">
    <property type="component" value="Unassembled WGS sequence"/>
</dbReference>
<dbReference type="PANTHER" id="PTHR34697:SF2">
    <property type="entry name" value="PHOSPHATIDYLGLYCEROL LYSYLTRANSFERASE"/>
    <property type="match status" value="1"/>
</dbReference>
<evidence type="ECO:0000256" key="4">
    <source>
        <dbReference type="ARBA" id="ARBA00022989"/>
    </source>
</evidence>
<sequence>MTQLPAESDRAAETWRPQPPLSRAAVARLVQLAGLYNVLTVVLPAPHGRLGELAGLLPMAGVLTARAATAASGLLLVYLGAGLRRGKRRAWQVAVVVAGGGVTLHLAQGWRLDAAAVSAALLVMLIVVRRRFQALADPVNRWRALLAFLGFAGAGFLLGLLEIAARANRLEGRPGVLAWAKEAALGLAGVSGPVRFVHPLGGEAVSYTTGMFGLLSVAVAVVLLLRPAHRLPQRTAEDDLIVRDLVRRHGGADSLGYFALRPDKSLLWAPSRRAVIAYRVVNGVSLASGDPIGMASQWPQTIAAWLRDCARHGWTPAVLGCGNAAGRAYRKAGLDVVELGDEAILEVASFGLDGRAMRGVRQAVARVRRAGYTCEVSRLRDLTPEALAEAKQAADAFRDGRVERGFSMALSRLGDPGDEDCLFVVGRDADGRIRGLLHYVPWGADGLSLDLMRGDRTAENGLTEFMVVTTMTAAPELGVRRISLNFAVLRSVFARADELGAGPVLRLSHHVLRAASRFWQIESLYRANAKYQPAWQPRYLCFPSVRELPRIAVAALSAEAFLPGAGRRPAPGPSAPLELSR</sequence>
<proteinExistence type="predicted"/>
<keyword evidence="2" id="KW-1003">Cell membrane</keyword>
<dbReference type="AlphaFoldDB" id="A0A919JRG0"/>
<protein>
    <submittedName>
        <fullName evidence="8">Membrane protein</fullName>
    </submittedName>
</protein>
<gene>
    <name evidence="8" type="ORF">Ani05nite_75190</name>
</gene>
<dbReference type="GO" id="GO:0005886">
    <property type="term" value="C:plasma membrane"/>
    <property type="evidence" value="ECO:0007669"/>
    <property type="project" value="UniProtKB-SubCell"/>
</dbReference>
<evidence type="ECO:0000313" key="8">
    <source>
        <dbReference type="EMBL" id="GIE53985.1"/>
    </source>
</evidence>
<evidence type="ECO:0000256" key="6">
    <source>
        <dbReference type="SAM" id="Phobius"/>
    </source>
</evidence>